<dbReference type="PANTHER" id="PTHR37542:SF3">
    <property type="entry name" value="PRION-INHIBITION AND PROPAGATION HELO DOMAIN-CONTAINING PROTEIN"/>
    <property type="match status" value="1"/>
</dbReference>
<comment type="caution">
    <text evidence="2">The sequence shown here is derived from an EMBL/GenBank/DDBJ whole genome shotgun (WGS) entry which is preliminary data.</text>
</comment>
<name>A0A2H3GQ91_FUSOX</name>
<dbReference type="Proteomes" id="UP000219602">
    <property type="component" value="Chromosome 8"/>
</dbReference>
<dbReference type="Gene3D" id="1.20.120.1020">
    <property type="entry name" value="Prion-inhibition and propagation, HeLo domain"/>
    <property type="match status" value="1"/>
</dbReference>
<dbReference type="AlphaFoldDB" id="A0A2H3GQ91"/>
<dbReference type="Gene3D" id="1.10.510.10">
    <property type="entry name" value="Transferase(Phosphotransferase) domain 1"/>
    <property type="match status" value="1"/>
</dbReference>
<evidence type="ECO:0000259" key="1">
    <source>
        <dbReference type="Pfam" id="PF14479"/>
    </source>
</evidence>
<reference evidence="2 3" key="2">
    <citation type="journal article" date="2017" name="Sci. Rep.">
        <title>A mobile pathogenicity chromosome in Fusarium oxysporum for infection of multiple cucurbit species.</title>
        <authorList>
            <person name="van Dam P."/>
            <person name="Fokkens L."/>
            <person name="Ayukawa Y."/>
            <person name="van der Gragt M."/>
            <person name="Ter Horst A."/>
            <person name="Brankovics B."/>
            <person name="Houterman P.M."/>
            <person name="Arie T."/>
            <person name="Rep M."/>
        </authorList>
    </citation>
    <scope>NUCLEOTIDE SEQUENCE [LARGE SCALE GENOMIC DNA]</scope>
    <source>
        <strain evidence="2 3">Forc016</strain>
    </source>
</reference>
<protein>
    <recommendedName>
        <fullName evidence="1">Prion-inhibition and propagation HeLo domain-containing protein</fullName>
    </recommendedName>
</protein>
<dbReference type="InterPro" id="IPR038305">
    <property type="entry name" value="HeLo_sf"/>
</dbReference>
<evidence type="ECO:0000313" key="3">
    <source>
        <dbReference type="Proteomes" id="UP000219602"/>
    </source>
</evidence>
<dbReference type="EMBL" id="MABQ02000006">
    <property type="protein sequence ID" value="PCD32426.1"/>
    <property type="molecule type" value="Genomic_DNA"/>
</dbReference>
<dbReference type="InterPro" id="IPR029498">
    <property type="entry name" value="HeLo_dom"/>
</dbReference>
<organism evidence="2 3">
    <name type="scientific">Fusarium oxysporum f. sp. radicis-cucumerinum</name>
    <dbReference type="NCBI Taxonomy" id="327505"/>
    <lineage>
        <taxon>Eukaryota</taxon>
        <taxon>Fungi</taxon>
        <taxon>Dikarya</taxon>
        <taxon>Ascomycota</taxon>
        <taxon>Pezizomycotina</taxon>
        <taxon>Sordariomycetes</taxon>
        <taxon>Hypocreomycetidae</taxon>
        <taxon>Hypocreales</taxon>
        <taxon>Nectriaceae</taxon>
        <taxon>Fusarium</taxon>
        <taxon>Fusarium oxysporum species complex</taxon>
    </lineage>
</organism>
<sequence>MAETFGLIAGLPGLVTSCADLYRLTITARHFDHDLNIIVCMAAVEQMKFAYWLQDVGFVEGSYPKLKLPPGLQITVMSMLQAVKDTLTRLSDLIADYELPDGGTSGPDMALPDAFWRLRITSDQKQTEQNMFRRIFRATTKTPTWAAGQQEEAVKLVGQLQNLNEGLAFVSGNFTKADTDILPSRLISHVFSEDKLNYFIEATIKFEPELARCAEFKQQVLAATASVSTQNKAAGPGNKSPLQLAPVQLSKQRVTQTSRMGVASLKDKATGSFKPVLFENKSYAAGGAGYEEFVKTRVGEIAMILAKAPKPAQMHVLDCAGYIQNRKDKCFSLIFYFPEDVITDTDPISLQKLLPQGPHDWYRRYQSSTNHSPTITKPSLRTRFAIAQSLAHTLSLLQACGVLHKGISPSSILFFKSRGDDNTQGYNINLSRPYVTGFTWARLHGSKYISDRIPSKDFTSTSGLLQAHPSYWFGSDPSDQRYLKAFDLYSLGLVLLQVGLWRSLEDITDDMFPSAKSRINTVGSKLDEVTSSIEPDQWLKESIVQWHNELVKRQRLVDQSDGIAAQKDPRCSFQKVITENIESLLLDKVGDTYTKVVARCITGDIKNGSMPREIVSLGSDEDVPDYITQDAVVRNIIQELAKCNA</sequence>
<dbReference type="InterPro" id="IPR011009">
    <property type="entry name" value="Kinase-like_dom_sf"/>
</dbReference>
<reference evidence="2 3" key="1">
    <citation type="journal article" date="2016" name="Environ. Microbiol.">
        <title>Effector profiles distinguish formae speciales of Fusarium oxysporum.</title>
        <authorList>
            <person name="van Dam P."/>
            <person name="Fokkens L."/>
            <person name="Schmidt S.M."/>
            <person name="Linmans J.H."/>
            <person name="Kistler H.C."/>
            <person name="Ma L.J."/>
            <person name="Rep M."/>
        </authorList>
    </citation>
    <scope>NUCLEOTIDE SEQUENCE [LARGE SCALE GENOMIC DNA]</scope>
    <source>
        <strain evidence="2 3">Forc016</strain>
    </source>
</reference>
<dbReference type="SUPFAM" id="SSF56112">
    <property type="entry name" value="Protein kinase-like (PK-like)"/>
    <property type="match status" value="1"/>
</dbReference>
<accession>A0A2H3GQ91</accession>
<proteinExistence type="predicted"/>
<dbReference type="PANTHER" id="PTHR37542">
    <property type="entry name" value="HELO DOMAIN-CONTAINING PROTEIN-RELATED"/>
    <property type="match status" value="1"/>
</dbReference>
<gene>
    <name evidence="2" type="ORF">AU210_008675</name>
</gene>
<dbReference type="Pfam" id="PF14479">
    <property type="entry name" value="HeLo"/>
    <property type="match status" value="1"/>
</dbReference>
<evidence type="ECO:0000313" key="2">
    <source>
        <dbReference type="EMBL" id="PCD32426.1"/>
    </source>
</evidence>
<feature type="domain" description="Prion-inhibition and propagation HeLo" evidence="1">
    <location>
        <begin position="6"/>
        <end position="170"/>
    </location>
</feature>